<feature type="transmembrane region" description="Helical" evidence="8">
    <location>
        <begin position="631"/>
        <end position="651"/>
    </location>
</feature>
<accession>G2Z9V9</accession>
<feature type="coiled-coil region" evidence="7">
    <location>
        <begin position="52"/>
        <end position="114"/>
    </location>
</feature>
<evidence type="ECO:0000256" key="4">
    <source>
        <dbReference type="ARBA" id="ARBA00022525"/>
    </source>
</evidence>
<sequence length="657" mass="72895">MKNQKILKLICCIAILAMIINQLGSFPTVFAETKSVNQSIIYHDHHEYLTALGKYDKENTQYEINLKEYSQKKQEYGDAKAAADKITAENTAKKAAYEKEAADYQTKVDEYNQQVADIADHGSKGQYVGPEFNSMSGQLQSYLVNYAAMNQMISSGLSLTGNSLITSIQQNVATNPFTSSATVEENVQKLINEWNTFAAFEKSIGSEKAFDLSMSTVTTDVANGNWYNGFQGVEFYHTFSSSTGQTLDDVPSILNHPTEQNIKQALKDLFVKAYNNDFDSASMNMTKGVFRINPGMVTKWEAALDEAKTQAFTLYEQSINEYIDAFKVYNNSSYTLNDYDIFMHSIEDAADTQKRAFAFISGGGVQGVTPEDVNNNAPFFTSLRDLPVSELAQKYGYQLLLSNMASKATYGYFNLLDPGPYEVLTITTTSSMSNSFSTFKQSETNYTPTPKYPTTPILPTYEPVPDVLYEPVVPAMPIKPRYEPLNKITLLKVVMDNNKPLANAVFKLVNNDTKIELGNFTSNKNGIIEINNIDPGNYTLTETIAPKGYVLDNTAILFTIKGTENEKIQLIKTNKLVKSDSPITITNQKPEIHSRGNEDTHVTTTPTAAINSHLAQSGKETLPKTGDSNSFTATMIGIGLISSVFGLFYLGRRKELN</sequence>
<dbReference type="RefSeq" id="WP_014094000.1">
    <property type="nucleotide sequence ID" value="NC_016011.1"/>
</dbReference>
<keyword evidence="8" id="KW-0472">Membrane</keyword>
<dbReference type="GeneID" id="57074969"/>
<evidence type="ECO:0000259" key="10">
    <source>
        <dbReference type="PROSITE" id="PS50847"/>
    </source>
</evidence>
<evidence type="ECO:0000256" key="6">
    <source>
        <dbReference type="ARBA" id="ARBA00023088"/>
    </source>
</evidence>
<evidence type="ECO:0000313" key="12">
    <source>
        <dbReference type="Proteomes" id="UP000001286"/>
    </source>
</evidence>
<dbReference type="InterPro" id="IPR013783">
    <property type="entry name" value="Ig-like_fold"/>
</dbReference>
<evidence type="ECO:0000256" key="2">
    <source>
        <dbReference type="ARBA" id="ARBA00007257"/>
    </source>
</evidence>
<keyword evidence="8" id="KW-1133">Transmembrane helix</keyword>
<feature type="chain" id="PRO_5003441493" evidence="9">
    <location>
        <begin position="32"/>
        <end position="657"/>
    </location>
</feature>
<dbReference type="Pfam" id="PF00746">
    <property type="entry name" value="Gram_pos_anchor"/>
    <property type="match status" value="1"/>
</dbReference>
<keyword evidence="8" id="KW-0812">Transmembrane</keyword>
<reference evidence="11 12" key="1">
    <citation type="journal article" date="2011" name="J. Bacteriol.">
        <title>Complete genome sequence of the animal pathogen Listeria ivanovii, which provides insights into host specificities and evolution of the genus Listeria.</title>
        <authorList>
            <person name="Buchrieser C."/>
            <person name="Rusniok C."/>
            <person name="Garrido P."/>
            <person name="Hain T."/>
            <person name="Scortti M."/>
            <person name="Lampidis R."/>
            <person name="Karst U."/>
            <person name="Chakraborty T."/>
            <person name="Cossart P."/>
            <person name="Kreft J."/>
            <person name="Vazquez-Boland J.A."/>
            <person name="Goebel W."/>
            <person name="Glaser P."/>
        </authorList>
    </citation>
    <scope>NUCLEOTIDE SEQUENCE [LARGE SCALE GENOMIC DNA]</scope>
    <source>
        <strain evidence="12">ATCC BAA-678 / PAM 55</strain>
    </source>
</reference>
<dbReference type="Pfam" id="PF17802">
    <property type="entry name" value="SpaA"/>
    <property type="match status" value="1"/>
</dbReference>
<dbReference type="Proteomes" id="UP000001286">
    <property type="component" value="Chromosome"/>
</dbReference>
<dbReference type="EMBL" id="FR687253">
    <property type="protein sequence ID" value="CBW87256.1"/>
    <property type="molecule type" value="Genomic_DNA"/>
</dbReference>
<evidence type="ECO:0000256" key="1">
    <source>
        <dbReference type="ARBA" id="ARBA00004168"/>
    </source>
</evidence>
<dbReference type="KEGG" id="liv:LIV_2754"/>
<evidence type="ECO:0000256" key="3">
    <source>
        <dbReference type="ARBA" id="ARBA00022512"/>
    </source>
</evidence>
<feature type="signal peptide" evidence="9">
    <location>
        <begin position="1"/>
        <end position="31"/>
    </location>
</feature>
<feature type="domain" description="Gram-positive cocci surface proteins LPxTG" evidence="10">
    <location>
        <begin position="622"/>
        <end position="657"/>
    </location>
</feature>
<evidence type="ECO:0000256" key="8">
    <source>
        <dbReference type="SAM" id="Phobius"/>
    </source>
</evidence>
<dbReference type="eggNOG" id="COG4932">
    <property type="taxonomic scope" value="Bacteria"/>
</dbReference>
<keyword evidence="5 9" id="KW-0732">Signal</keyword>
<dbReference type="InterPro" id="IPR041033">
    <property type="entry name" value="SpaA_PFL_dom_1"/>
</dbReference>
<evidence type="ECO:0000256" key="7">
    <source>
        <dbReference type="SAM" id="Coils"/>
    </source>
</evidence>
<keyword evidence="7" id="KW-0175">Coiled coil</keyword>
<keyword evidence="6" id="KW-0572">Peptidoglycan-anchor</keyword>
<dbReference type="InterPro" id="IPR019931">
    <property type="entry name" value="LPXTG_anchor"/>
</dbReference>
<gene>
    <name evidence="11" type="ordered locus">LIV_2754</name>
</gene>
<evidence type="ECO:0000313" key="11">
    <source>
        <dbReference type="EMBL" id="CBW87256.1"/>
    </source>
</evidence>
<dbReference type="SUPFAM" id="SSF49478">
    <property type="entry name" value="Cna protein B-type domain"/>
    <property type="match status" value="1"/>
</dbReference>
<dbReference type="Gene3D" id="2.60.40.10">
    <property type="entry name" value="Immunoglobulins"/>
    <property type="match status" value="1"/>
</dbReference>
<evidence type="ECO:0000256" key="9">
    <source>
        <dbReference type="SAM" id="SignalP"/>
    </source>
</evidence>
<comment type="subcellular location">
    <subcellularLocation>
        <location evidence="1">Secreted</location>
        <location evidence="1">Cell wall</location>
        <topology evidence="1">Peptidoglycan-anchor</topology>
    </subcellularLocation>
</comment>
<name>G2Z9V9_LISIP</name>
<proteinExistence type="inferred from homology"/>
<dbReference type="PANTHER" id="PTHR36108:SF13">
    <property type="entry name" value="COLOSSIN-B-RELATED"/>
    <property type="match status" value="1"/>
</dbReference>
<dbReference type="PANTHER" id="PTHR36108">
    <property type="entry name" value="COLOSSIN-B-RELATED"/>
    <property type="match status" value="1"/>
</dbReference>
<dbReference type="AlphaFoldDB" id="G2Z9V9"/>
<dbReference type="PROSITE" id="PS50847">
    <property type="entry name" value="GRAM_POS_ANCHORING"/>
    <property type="match status" value="1"/>
</dbReference>
<comment type="similarity">
    <text evidence="2">Belongs to the serine-aspartate repeat-containing protein (SDr) family.</text>
</comment>
<dbReference type="NCBIfam" id="TIGR01167">
    <property type="entry name" value="LPXTG_anchor"/>
    <property type="match status" value="1"/>
</dbReference>
<organism evidence="11 12">
    <name type="scientific">Listeria ivanovii (strain ATCC BAA-678 / PAM 55)</name>
    <dbReference type="NCBI Taxonomy" id="881621"/>
    <lineage>
        <taxon>Bacteria</taxon>
        <taxon>Bacillati</taxon>
        <taxon>Bacillota</taxon>
        <taxon>Bacilli</taxon>
        <taxon>Bacillales</taxon>
        <taxon>Listeriaceae</taxon>
        <taxon>Listeria</taxon>
    </lineage>
</organism>
<keyword evidence="3" id="KW-0134">Cell wall</keyword>
<dbReference type="HOGENOM" id="CLU_027487_0_0_9"/>
<keyword evidence="4" id="KW-0964">Secreted</keyword>
<evidence type="ECO:0000256" key="5">
    <source>
        <dbReference type="ARBA" id="ARBA00022729"/>
    </source>
</evidence>
<dbReference type="OrthoDB" id="2056845at2"/>
<protein>
    <submittedName>
        <fullName evidence="11">Putative peptidoglycan linked protein (LPXTG motif)</fullName>
    </submittedName>
</protein>